<evidence type="ECO:0000259" key="1">
    <source>
        <dbReference type="PROSITE" id="PS50943"/>
    </source>
</evidence>
<dbReference type="InterPro" id="IPR036286">
    <property type="entry name" value="LexA/Signal_pep-like_sf"/>
</dbReference>
<dbReference type="PANTHER" id="PTHR33516">
    <property type="entry name" value="LEXA REPRESSOR"/>
    <property type="match status" value="1"/>
</dbReference>
<dbReference type="PANTHER" id="PTHR33516:SF2">
    <property type="entry name" value="LEXA REPRESSOR-RELATED"/>
    <property type="match status" value="1"/>
</dbReference>
<proteinExistence type="predicted"/>
<dbReference type="SUPFAM" id="SSF51306">
    <property type="entry name" value="LexA/Signal peptidase"/>
    <property type="match status" value="1"/>
</dbReference>
<dbReference type="SUPFAM" id="SSF47413">
    <property type="entry name" value="lambda repressor-like DNA-binding domains"/>
    <property type="match status" value="1"/>
</dbReference>
<sequence length="239" mass="26767">MAKKNVITEEDIQTAVRLKRIWDMKKDQLGLSQEKAAGFFGFSTQAAISQFLNGKVPLNTENILKFSSLLNVAPEDITPRIGPLLAHIRESNVAPCTNYQVNQYEYPLYTSVQAGAFTESETVMPYDKFKQIPTTKKASDNAFWLEVAGHSMTAPQGSRPSFPEGMLILVDPEEVDSVKPGDFCIAQIDGEVTFKQYQLYAGKPQLEPLNPRYDIIPIRDGFRIIGKVVKSQWPDETFG</sequence>
<dbReference type="GO" id="GO:0003677">
    <property type="term" value="F:DNA binding"/>
    <property type="evidence" value="ECO:0007669"/>
    <property type="project" value="InterPro"/>
</dbReference>
<evidence type="ECO:0000313" key="3">
    <source>
        <dbReference type="Proteomes" id="UP000264980"/>
    </source>
</evidence>
<evidence type="ECO:0000313" key="2">
    <source>
        <dbReference type="EMBL" id="AXF76085.1"/>
    </source>
</evidence>
<dbReference type="CDD" id="cd00093">
    <property type="entry name" value="HTH_XRE"/>
    <property type="match status" value="1"/>
</dbReference>
<dbReference type="InterPro" id="IPR010982">
    <property type="entry name" value="Lambda_DNA-bd_dom_sf"/>
</dbReference>
<dbReference type="EMBL" id="CP013970">
    <property type="protein sequence ID" value="AXF76085.1"/>
    <property type="molecule type" value="Genomic_DNA"/>
</dbReference>
<reference evidence="3" key="1">
    <citation type="submission" date="2016-01" db="EMBL/GenBank/DDBJ databases">
        <authorList>
            <person name="Shapiro L."/>
        </authorList>
    </citation>
    <scope>NUCLEOTIDE SEQUENCE [LARGE SCALE GENOMIC DNA]</scope>
    <source>
        <strain evidence="3">MDcuke</strain>
    </source>
</reference>
<dbReference type="RefSeq" id="WP_233481585.1">
    <property type="nucleotide sequence ID" value="NZ_CP013970.1"/>
</dbReference>
<name>A0A345CRL8_9GAMM</name>
<dbReference type="Pfam" id="PF00717">
    <property type="entry name" value="Peptidase_S24"/>
    <property type="match status" value="1"/>
</dbReference>
<protein>
    <submittedName>
        <fullName evidence="2">XRE family transcriptional regulator</fullName>
    </submittedName>
</protein>
<dbReference type="Pfam" id="PF01381">
    <property type="entry name" value="HTH_3"/>
    <property type="match status" value="1"/>
</dbReference>
<dbReference type="Gene3D" id="1.10.260.40">
    <property type="entry name" value="lambda repressor-like DNA-binding domains"/>
    <property type="match status" value="1"/>
</dbReference>
<gene>
    <name evidence="2" type="ORF">AV903_08515</name>
</gene>
<dbReference type="InterPro" id="IPR015927">
    <property type="entry name" value="Peptidase_S24_S26A/B/C"/>
</dbReference>
<dbReference type="PROSITE" id="PS50943">
    <property type="entry name" value="HTH_CROC1"/>
    <property type="match status" value="1"/>
</dbReference>
<dbReference type="CDD" id="cd06529">
    <property type="entry name" value="S24_LexA-like"/>
    <property type="match status" value="1"/>
</dbReference>
<dbReference type="InterPro" id="IPR001387">
    <property type="entry name" value="Cro/C1-type_HTH"/>
</dbReference>
<dbReference type="Proteomes" id="UP000264980">
    <property type="component" value="Chromosome"/>
</dbReference>
<dbReference type="AlphaFoldDB" id="A0A345CRL8"/>
<dbReference type="Gene3D" id="2.10.109.10">
    <property type="entry name" value="Umud Fragment, subunit A"/>
    <property type="match status" value="1"/>
</dbReference>
<dbReference type="InterPro" id="IPR050077">
    <property type="entry name" value="LexA_repressor"/>
</dbReference>
<dbReference type="InterPro" id="IPR039418">
    <property type="entry name" value="LexA-like"/>
</dbReference>
<feature type="domain" description="HTH cro/C1-type" evidence="1">
    <location>
        <begin position="28"/>
        <end position="77"/>
    </location>
</feature>
<accession>A0A345CRL8</accession>
<organism evidence="2 3">
    <name type="scientific">Erwinia tracheiphila</name>
    <dbReference type="NCBI Taxonomy" id="65700"/>
    <lineage>
        <taxon>Bacteria</taxon>
        <taxon>Pseudomonadati</taxon>
        <taxon>Pseudomonadota</taxon>
        <taxon>Gammaproteobacteria</taxon>
        <taxon>Enterobacterales</taxon>
        <taxon>Erwiniaceae</taxon>
        <taxon>Erwinia</taxon>
    </lineage>
</organism>